<comment type="caution">
    <text evidence="2">The sequence shown here is derived from an EMBL/GenBank/DDBJ whole genome shotgun (WGS) entry which is preliminary data.</text>
</comment>
<evidence type="ECO:0000256" key="1">
    <source>
        <dbReference type="SAM" id="MobiDB-lite"/>
    </source>
</evidence>
<dbReference type="Proteomes" id="UP000828390">
    <property type="component" value="Unassembled WGS sequence"/>
</dbReference>
<dbReference type="AlphaFoldDB" id="A0A9D4LFT3"/>
<dbReference type="EMBL" id="JAIWYP010000003">
    <property type="protein sequence ID" value="KAH3857753.1"/>
    <property type="molecule type" value="Genomic_DNA"/>
</dbReference>
<accession>A0A9D4LFT3</accession>
<name>A0A9D4LFT3_DREPO</name>
<organism evidence="2 3">
    <name type="scientific">Dreissena polymorpha</name>
    <name type="common">Zebra mussel</name>
    <name type="synonym">Mytilus polymorpha</name>
    <dbReference type="NCBI Taxonomy" id="45954"/>
    <lineage>
        <taxon>Eukaryota</taxon>
        <taxon>Metazoa</taxon>
        <taxon>Spiralia</taxon>
        <taxon>Lophotrochozoa</taxon>
        <taxon>Mollusca</taxon>
        <taxon>Bivalvia</taxon>
        <taxon>Autobranchia</taxon>
        <taxon>Heteroconchia</taxon>
        <taxon>Euheterodonta</taxon>
        <taxon>Imparidentia</taxon>
        <taxon>Neoheterodontei</taxon>
        <taxon>Myida</taxon>
        <taxon>Dreissenoidea</taxon>
        <taxon>Dreissenidae</taxon>
        <taxon>Dreissena</taxon>
    </lineage>
</organism>
<sequence>MLGQSLMRHTDNRSKGLQHQDLSASKGQSMGIQSVLRDVKQKADNVDEPSMLRKRKVPKRFQLGDA</sequence>
<reference evidence="2" key="2">
    <citation type="submission" date="2020-11" db="EMBL/GenBank/DDBJ databases">
        <authorList>
            <person name="McCartney M.A."/>
            <person name="Auch B."/>
            <person name="Kono T."/>
            <person name="Mallez S."/>
            <person name="Becker A."/>
            <person name="Gohl D.M."/>
            <person name="Silverstein K.A.T."/>
            <person name="Koren S."/>
            <person name="Bechman K.B."/>
            <person name="Herman A."/>
            <person name="Abrahante J.E."/>
            <person name="Garbe J."/>
        </authorList>
    </citation>
    <scope>NUCLEOTIDE SEQUENCE</scope>
    <source>
        <strain evidence="2">Duluth1</strain>
        <tissue evidence="2">Whole animal</tissue>
    </source>
</reference>
<reference evidence="2" key="1">
    <citation type="journal article" date="2019" name="bioRxiv">
        <title>The Genome of the Zebra Mussel, Dreissena polymorpha: A Resource for Invasive Species Research.</title>
        <authorList>
            <person name="McCartney M.A."/>
            <person name="Auch B."/>
            <person name="Kono T."/>
            <person name="Mallez S."/>
            <person name="Zhang Y."/>
            <person name="Obille A."/>
            <person name="Becker A."/>
            <person name="Abrahante J.E."/>
            <person name="Garbe J."/>
            <person name="Badalamenti J.P."/>
            <person name="Herman A."/>
            <person name="Mangelson H."/>
            <person name="Liachko I."/>
            <person name="Sullivan S."/>
            <person name="Sone E.D."/>
            <person name="Koren S."/>
            <person name="Silverstein K.A.T."/>
            <person name="Beckman K.B."/>
            <person name="Gohl D.M."/>
        </authorList>
    </citation>
    <scope>NUCLEOTIDE SEQUENCE</scope>
    <source>
        <strain evidence="2">Duluth1</strain>
        <tissue evidence="2">Whole animal</tissue>
    </source>
</reference>
<protein>
    <submittedName>
        <fullName evidence="2">Uncharacterized protein</fullName>
    </submittedName>
</protein>
<feature type="compositionally biased region" description="Polar residues" evidence="1">
    <location>
        <begin position="15"/>
        <end position="32"/>
    </location>
</feature>
<feature type="region of interest" description="Disordered" evidence="1">
    <location>
        <begin position="1"/>
        <end position="66"/>
    </location>
</feature>
<evidence type="ECO:0000313" key="3">
    <source>
        <dbReference type="Proteomes" id="UP000828390"/>
    </source>
</evidence>
<gene>
    <name evidence="2" type="ORF">DPMN_100368</name>
</gene>
<keyword evidence="3" id="KW-1185">Reference proteome</keyword>
<proteinExistence type="predicted"/>
<evidence type="ECO:0000313" key="2">
    <source>
        <dbReference type="EMBL" id="KAH3857753.1"/>
    </source>
</evidence>